<dbReference type="KEGG" id="llu:AKJ09_07278"/>
<dbReference type="Proteomes" id="UP000064967">
    <property type="component" value="Chromosome"/>
</dbReference>
<dbReference type="STRING" id="1391654.AKJ09_07278"/>
<proteinExistence type="predicted"/>
<dbReference type="GO" id="GO:0008270">
    <property type="term" value="F:zinc ion binding"/>
    <property type="evidence" value="ECO:0007669"/>
    <property type="project" value="InterPro"/>
</dbReference>
<reference evidence="2 3" key="1">
    <citation type="submission" date="2015-08" db="EMBL/GenBank/DDBJ databases">
        <authorList>
            <person name="Babu N.S."/>
            <person name="Beckwith C.J."/>
            <person name="Beseler K.G."/>
            <person name="Brison A."/>
            <person name="Carone J.V."/>
            <person name="Caskin T.P."/>
            <person name="Diamond M."/>
            <person name="Durham M.E."/>
            <person name="Foxe J.M."/>
            <person name="Go M."/>
            <person name="Henderson B.A."/>
            <person name="Jones I.B."/>
            <person name="McGettigan J.A."/>
            <person name="Micheletti S.J."/>
            <person name="Nasrallah M.E."/>
            <person name="Ortiz D."/>
            <person name="Piller C.R."/>
            <person name="Privatt S.R."/>
            <person name="Schneider S.L."/>
            <person name="Sharp S."/>
            <person name="Smith T.C."/>
            <person name="Stanton J.D."/>
            <person name="Ullery H.E."/>
            <person name="Wilson R.J."/>
            <person name="Serrano M.G."/>
            <person name="Buck G."/>
            <person name="Lee V."/>
            <person name="Wang Y."/>
            <person name="Carvalho R."/>
            <person name="Voegtly L."/>
            <person name="Shi R."/>
            <person name="Duckworth R."/>
            <person name="Johnson A."/>
            <person name="Loviza R."/>
            <person name="Walstead R."/>
            <person name="Shah Z."/>
            <person name="Kiflezghi M."/>
            <person name="Wade K."/>
            <person name="Ball S.L."/>
            <person name="Bradley K.W."/>
            <person name="Asai D.J."/>
            <person name="Bowman C.A."/>
            <person name="Russell D.A."/>
            <person name="Pope W.H."/>
            <person name="Jacobs-Sera D."/>
            <person name="Hendrix R.W."/>
            <person name="Hatfull G.F."/>
        </authorList>
    </citation>
    <scope>NUCLEOTIDE SEQUENCE [LARGE SCALE GENOMIC DNA]</scope>
    <source>
        <strain evidence="2 3">DSM 27648</strain>
    </source>
</reference>
<accession>A0A0K1Q5D5</accession>
<keyword evidence="3" id="KW-1185">Reference proteome</keyword>
<evidence type="ECO:0000313" key="2">
    <source>
        <dbReference type="EMBL" id="AKV00615.1"/>
    </source>
</evidence>
<organism evidence="2 3">
    <name type="scientific">Labilithrix luteola</name>
    <dbReference type="NCBI Taxonomy" id="1391654"/>
    <lineage>
        <taxon>Bacteria</taxon>
        <taxon>Pseudomonadati</taxon>
        <taxon>Myxococcota</taxon>
        <taxon>Polyangia</taxon>
        <taxon>Polyangiales</taxon>
        <taxon>Labilitrichaceae</taxon>
        <taxon>Labilithrix</taxon>
    </lineage>
</organism>
<protein>
    <recommendedName>
        <fullName evidence="1">UBP-type domain-containing protein</fullName>
    </recommendedName>
</protein>
<dbReference type="SUPFAM" id="SSF57850">
    <property type="entry name" value="RING/U-box"/>
    <property type="match status" value="1"/>
</dbReference>
<feature type="domain" description="UBP-type" evidence="1">
    <location>
        <begin position="20"/>
        <end position="107"/>
    </location>
</feature>
<dbReference type="PROSITE" id="PS50271">
    <property type="entry name" value="ZF_UBP"/>
    <property type="match status" value="1"/>
</dbReference>
<dbReference type="EMBL" id="CP012333">
    <property type="protein sequence ID" value="AKV00615.1"/>
    <property type="molecule type" value="Genomic_DNA"/>
</dbReference>
<dbReference type="Pfam" id="PF02148">
    <property type="entry name" value="zf-UBP"/>
    <property type="match status" value="1"/>
</dbReference>
<gene>
    <name evidence="2" type="ORF">AKJ09_07278</name>
</gene>
<evidence type="ECO:0000313" key="3">
    <source>
        <dbReference type="Proteomes" id="UP000064967"/>
    </source>
</evidence>
<dbReference type="InterPro" id="IPR001607">
    <property type="entry name" value="Znf_UBP"/>
</dbReference>
<dbReference type="Gene3D" id="3.30.40.10">
    <property type="entry name" value="Zinc/RING finger domain, C3HC4 (zinc finger)"/>
    <property type="match status" value="1"/>
</dbReference>
<dbReference type="PATRIC" id="fig|1391654.3.peg.7393"/>
<evidence type="ECO:0000259" key="1">
    <source>
        <dbReference type="PROSITE" id="PS50271"/>
    </source>
</evidence>
<dbReference type="AlphaFoldDB" id="A0A0K1Q5D5"/>
<sequence length="107" mass="11913">MAARDTVDAMKVDDRVDLSNPCQHVTEETPRHVHRPTKGCEECLKIGSGWVHLRVCLTCGHVGCCDDSPNRHATAHNRATHHPMITSGEIGETWAYCYPDDQFLSEG</sequence>
<name>A0A0K1Q5D5_9BACT</name>
<dbReference type="InterPro" id="IPR013083">
    <property type="entry name" value="Znf_RING/FYVE/PHD"/>
</dbReference>